<proteinExistence type="predicted"/>
<reference evidence="1 2" key="1">
    <citation type="submission" date="2013-02" db="EMBL/GenBank/DDBJ databases">
        <title>A novel strain isolated from Lonar lake, Maharashtra, India.</title>
        <authorList>
            <person name="Singh A."/>
        </authorList>
    </citation>
    <scope>NUCLEOTIDE SEQUENCE [LARGE SCALE GENOMIC DNA]</scope>
    <source>
        <strain evidence="1 2">AK24</strain>
    </source>
</reference>
<evidence type="ECO:0000313" key="2">
    <source>
        <dbReference type="Proteomes" id="UP000013909"/>
    </source>
</evidence>
<name>R7ZTW9_9BACT</name>
<comment type="caution">
    <text evidence="1">The sequence shown here is derived from an EMBL/GenBank/DDBJ whole genome shotgun (WGS) entry which is preliminary data.</text>
</comment>
<organism evidence="1 2">
    <name type="scientific">Lunatimonas lonarensis</name>
    <dbReference type="NCBI Taxonomy" id="1232681"/>
    <lineage>
        <taxon>Bacteria</taxon>
        <taxon>Pseudomonadati</taxon>
        <taxon>Bacteroidota</taxon>
        <taxon>Cytophagia</taxon>
        <taxon>Cytophagales</taxon>
        <taxon>Cyclobacteriaceae</taxon>
    </lineage>
</organism>
<accession>R7ZTW9</accession>
<dbReference type="Proteomes" id="UP000013909">
    <property type="component" value="Unassembled WGS sequence"/>
</dbReference>
<dbReference type="AlphaFoldDB" id="R7ZTW9"/>
<dbReference type="EMBL" id="AQHR01000050">
    <property type="protein sequence ID" value="EON77581.1"/>
    <property type="molecule type" value="Genomic_DNA"/>
</dbReference>
<gene>
    <name evidence="1" type="ORF">ADIS_1800</name>
</gene>
<evidence type="ECO:0000313" key="1">
    <source>
        <dbReference type="EMBL" id="EON77581.1"/>
    </source>
</evidence>
<protein>
    <submittedName>
        <fullName evidence="1">Uncharacterized protein</fullName>
    </submittedName>
</protein>
<keyword evidence="2" id="KW-1185">Reference proteome</keyword>
<dbReference type="STRING" id="1232681.ADIS_1800"/>
<sequence length="57" mass="6651">MTEGDLVNGIKPQTNGVAFIFFDQGFYLLRIIPLDFKHWSSHDFLSFREDNDNLCNL</sequence>